<proteinExistence type="predicted"/>
<organism evidence="1 2">
    <name type="scientific">Panagrolaimus sp. PS1159</name>
    <dbReference type="NCBI Taxonomy" id="55785"/>
    <lineage>
        <taxon>Eukaryota</taxon>
        <taxon>Metazoa</taxon>
        <taxon>Ecdysozoa</taxon>
        <taxon>Nematoda</taxon>
        <taxon>Chromadorea</taxon>
        <taxon>Rhabditida</taxon>
        <taxon>Tylenchina</taxon>
        <taxon>Panagrolaimomorpha</taxon>
        <taxon>Panagrolaimoidea</taxon>
        <taxon>Panagrolaimidae</taxon>
        <taxon>Panagrolaimus</taxon>
    </lineage>
</organism>
<accession>A0AC35F734</accession>
<reference evidence="2" key="1">
    <citation type="submission" date="2022-11" db="UniProtKB">
        <authorList>
            <consortium name="WormBaseParasite"/>
        </authorList>
    </citation>
    <scope>IDENTIFICATION</scope>
</reference>
<evidence type="ECO:0000313" key="1">
    <source>
        <dbReference type="Proteomes" id="UP000887580"/>
    </source>
</evidence>
<sequence length="480" mass="55458">MFPARFYEFAAGFIAYYVQEFITKYFSDGKFLLEIRKYLHHVFTINILSMILIAIVFWPIKHVDIISLPVTVSLTATIITFIGKSVKSKEELEFSILDEKTCVFIGNASYSLYIFHWIFIILFKSMLEENQQNRQIILILCFLTGSLIHKYLEKPLCDARLSWKTVLTWIAFSYAVITVVAYTNDAYRSPSNDALDIYNNKSKLIIDSSEWKKFASSITPEMSAQLGVYSGIKHCDHFPRSKWPDTVKEAWTYGADIKGTGNLSILIIGNSHAECVTPGIKLAMEGLYSQLSFVAIAGVTPFEGFQSSGAWFVFQNAVKYYKPDIVFLMFKYQIDFEDPITDSDYHTMKVQEMITFLSNHSKVVFISGAHFDIPKFYSIKFTEMIYNYGWVKDFKIKQEDIESRHIVSRKRWNGIKCENCVFIEMFKAFCKNGWCSPLDETRKVPLLFDPDHVTIFGSHLLANYITKHFIRMFQLLAASK</sequence>
<evidence type="ECO:0000313" key="2">
    <source>
        <dbReference type="WBParaSite" id="PS1159_v2.g14601.t1"/>
    </source>
</evidence>
<protein>
    <submittedName>
        <fullName evidence="2">SGNH domain-containing protein</fullName>
    </submittedName>
</protein>
<dbReference type="WBParaSite" id="PS1159_v2.g14601.t1">
    <property type="protein sequence ID" value="PS1159_v2.g14601.t1"/>
    <property type="gene ID" value="PS1159_v2.g14601"/>
</dbReference>
<dbReference type="Proteomes" id="UP000887580">
    <property type="component" value="Unplaced"/>
</dbReference>
<name>A0AC35F734_9BILA</name>